<dbReference type="EMBL" id="VITW01000007">
    <property type="protein sequence ID" value="TWB71377.1"/>
    <property type="molecule type" value="Genomic_DNA"/>
</dbReference>
<evidence type="ECO:0000259" key="4">
    <source>
        <dbReference type="PROSITE" id="PS51755"/>
    </source>
</evidence>
<dbReference type="PRINTS" id="PR00364">
    <property type="entry name" value="DISEASERSIST"/>
</dbReference>
<dbReference type="SUPFAM" id="SSF46894">
    <property type="entry name" value="C-terminal effector domain of the bipartite response regulators"/>
    <property type="match status" value="1"/>
</dbReference>
<dbReference type="GO" id="GO:0006355">
    <property type="term" value="P:regulation of DNA-templated transcription"/>
    <property type="evidence" value="ECO:0007669"/>
    <property type="project" value="InterPro"/>
</dbReference>
<dbReference type="PANTHER" id="PTHR47691:SF3">
    <property type="entry name" value="HTH-TYPE TRANSCRIPTIONAL REGULATOR RV0890C-RELATED"/>
    <property type="match status" value="1"/>
</dbReference>
<name>A0A560JK81_9BRAD</name>
<dbReference type="InterPro" id="IPR001867">
    <property type="entry name" value="OmpR/PhoB-type_DNA-bd"/>
</dbReference>
<feature type="domain" description="OmpR/PhoB-type" evidence="4">
    <location>
        <begin position="16"/>
        <end position="114"/>
    </location>
</feature>
<dbReference type="SMART" id="SM00382">
    <property type="entry name" value="AAA"/>
    <property type="match status" value="1"/>
</dbReference>
<dbReference type="SUPFAM" id="SSF48452">
    <property type="entry name" value="TPR-like"/>
    <property type="match status" value="1"/>
</dbReference>
<dbReference type="OrthoDB" id="4473689at2"/>
<dbReference type="RefSeq" id="WP_080136815.1">
    <property type="nucleotide sequence ID" value="NZ_VITU01000006.1"/>
</dbReference>
<dbReference type="PANTHER" id="PTHR47691">
    <property type="entry name" value="REGULATOR-RELATED"/>
    <property type="match status" value="1"/>
</dbReference>
<dbReference type="Proteomes" id="UP000315914">
    <property type="component" value="Unassembled WGS sequence"/>
</dbReference>
<evidence type="ECO:0000256" key="1">
    <source>
        <dbReference type="ARBA" id="ARBA00023125"/>
    </source>
</evidence>
<organism evidence="5 6">
    <name type="scientific">Bradyrhizobium sacchari</name>
    <dbReference type="NCBI Taxonomy" id="1399419"/>
    <lineage>
        <taxon>Bacteria</taxon>
        <taxon>Pseudomonadati</taxon>
        <taxon>Pseudomonadota</taxon>
        <taxon>Alphaproteobacteria</taxon>
        <taxon>Hyphomicrobiales</taxon>
        <taxon>Nitrobacteraceae</taxon>
        <taxon>Bradyrhizobium</taxon>
    </lineage>
</organism>
<gene>
    <name evidence="5" type="ORF">FBZ95_107359</name>
</gene>
<dbReference type="SUPFAM" id="SSF52540">
    <property type="entry name" value="P-loop containing nucleoside triphosphate hydrolases"/>
    <property type="match status" value="1"/>
</dbReference>
<dbReference type="SMART" id="SM00862">
    <property type="entry name" value="Trans_reg_C"/>
    <property type="match status" value="1"/>
</dbReference>
<feature type="region of interest" description="Disordered" evidence="3">
    <location>
        <begin position="962"/>
        <end position="993"/>
    </location>
</feature>
<reference evidence="5 6" key="1">
    <citation type="submission" date="2019-06" db="EMBL/GenBank/DDBJ databases">
        <title>Genomic Encyclopedia of Type Strains, Phase IV (KMG-V): Genome sequencing to study the core and pangenomes of soil and plant-associated prokaryotes.</title>
        <authorList>
            <person name="Whitman W."/>
        </authorList>
    </citation>
    <scope>NUCLEOTIDE SEQUENCE [LARGE SCALE GENOMIC DNA]</scope>
    <source>
        <strain evidence="5 6">BR 10556</strain>
    </source>
</reference>
<dbReference type="Gene3D" id="1.10.10.10">
    <property type="entry name" value="Winged helix-like DNA-binding domain superfamily/Winged helix DNA-binding domain"/>
    <property type="match status" value="1"/>
</dbReference>
<keyword evidence="6" id="KW-1185">Reference proteome</keyword>
<dbReference type="Pfam" id="PF00486">
    <property type="entry name" value="Trans_reg_C"/>
    <property type="match status" value="1"/>
</dbReference>
<dbReference type="InterPro" id="IPR036388">
    <property type="entry name" value="WH-like_DNA-bd_sf"/>
</dbReference>
<evidence type="ECO:0000256" key="2">
    <source>
        <dbReference type="PROSITE-ProRule" id="PRU01091"/>
    </source>
</evidence>
<dbReference type="PROSITE" id="PS51755">
    <property type="entry name" value="OMPR_PHOB"/>
    <property type="match status" value="1"/>
</dbReference>
<feature type="DNA-binding region" description="OmpR/PhoB-type" evidence="2">
    <location>
        <begin position="16"/>
        <end position="114"/>
    </location>
</feature>
<proteinExistence type="predicted"/>
<dbReference type="InterPro" id="IPR027417">
    <property type="entry name" value="P-loop_NTPase"/>
</dbReference>
<keyword evidence="1 2" id="KW-0238">DNA-binding</keyword>
<evidence type="ECO:0000313" key="5">
    <source>
        <dbReference type="EMBL" id="TWB71377.1"/>
    </source>
</evidence>
<sequence length="993" mass="109178">MRAATETRQRGTRRPELTYCFGPFRLVPSRQLLLLDGRPVKLGGRAFELLQLLVQRHGELVSKKELMAAAWPGTFLHDSNLKVNMWSLRRSLGDTQIEPVYIATVARRGYKFIAEVQISIGEVEADLALAGPPPLSNPPLLRGIVGREAEIVDITDLLTDNRHVTLAGAGGIGKTTVAVAVAQALAPHCRDGICFVDLATISDPTLFGAALVTALGIRGNTDNGLAAALDYLRPRQMLLILDNCEHVLPAATIFAGKFLSDTSPSRLLATSREPLGTATEHIVRLGSLASPRSGLALSVDQAVRFPAVQLFVRRAAEWSDYRFIDDDCEAVASICNALDGLPLAIELAAAQIGRFNPHELVAVLDQTLGFRAASAEGTPPRHETLMTTIDWSFRLLSQKEATLFGLLSVFSDAFDAEDAVFVAAAAELTPIDVVTGLGSLVTKSLVSAQARGASLRYRLLDSTRRYAAERRQADPVCGQALRRHAERVLALFERSEAEWNWREPADWTQRYLGRIADLRAALSWAVGEEGDPALGIRLTVAAITLWSETSILSEAQARLQDALALAKTVACDDLSKTKLACALGWSLFYARKMSNENEVAWLDAIAFARRADSIEYQQRALVGFAFYLLQIGEVARAITYLEEATALADRDRDLTATSEADRALAWARAFAGELSKSRPVLDRLAATYSLAEGRSRKDANEVYRFITVRFNLPFVAWMQGQADYAARLARDAVEAADRSGHWVSQSNALGLAALPVALETGNLDALESFTMRLRRNLERERISRWVPVERYFSACLRDQRGDPRAVDDIRAAIDELVECRFLMRIGSYLAVLARAYLRQGRIAEARDTITRAIGHQERQGERWCRSELQRVDAAVLFHAGEPLRAEQQLLRALTEARAIGAMTFQLRIANDLAARWIATDRRPKAIRLLASIYDEFTEGFETPDLVAASRLLQRAADGERLQPLSPAGAGARSRRIAGLPPHSPSALYASRNS</sequence>
<dbReference type="InterPro" id="IPR003593">
    <property type="entry name" value="AAA+_ATPase"/>
</dbReference>
<dbReference type="GO" id="GO:0003677">
    <property type="term" value="F:DNA binding"/>
    <property type="evidence" value="ECO:0007669"/>
    <property type="project" value="UniProtKB-UniRule"/>
</dbReference>
<comment type="caution">
    <text evidence="5">The sequence shown here is derived from an EMBL/GenBank/DDBJ whole genome shotgun (WGS) entry which is preliminary data.</text>
</comment>
<evidence type="ECO:0000256" key="3">
    <source>
        <dbReference type="SAM" id="MobiDB-lite"/>
    </source>
</evidence>
<protein>
    <submittedName>
        <fullName evidence="5">Putative ATPase</fullName>
    </submittedName>
</protein>
<dbReference type="AlphaFoldDB" id="A0A560JK81"/>
<evidence type="ECO:0000313" key="6">
    <source>
        <dbReference type="Proteomes" id="UP000315914"/>
    </source>
</evidence>
<dbReference type="InterPro" id="IPR016032">
    <property type="entry name" value="Sig_transdc_resp-reg_C-effctor"/>
</dbReference>
<dbReference type="GO" id="GO:0000160">
    <property type="term" value="P:phosphorelay signal transduction system"/>
    <property type="evidence" value="ECO:0007669"/>
    <property type="project" value="InterPro"/>
</dbReference>
<accession>A0A560JK81</accession>
<dbReference type="InterPro" id="IPR011990">
    <property type="entry name" value="TPR-like_helical_dom_sf"/>
</dbReference>
<dbReference type="Gene3D" id="3.40.50.300">
    <property type="entry name" value="P-loop containing nucleotide triphosphate hydrolases"/>
    <property type="match status" value="1"/>
</dbReference>
<dbReference type="CDD" id="cd00383">
    <property type="entry name" value="trans_reg_C"/>
    <property type="match status" value="1"/>
</dbReference>